<organism evidence="2 3">
    <name type="scientific">Kandleria vitulina DSM 20405</name>
    <dbReference type="NCBI Taxonomy" id="1410657"/>
    <lineage>
        <taxon>Bacteria</taxon>
        <taxon>Bacillati</taxon>
        <taxon>Bacillota</taxon>
        <taxon>Erysipelotrichia</taxon>
        <taxon>Erysipelotrichales</taxon>
        <taxon>Coprobacillaceae</taxon>
        <taxon>Kandleria</taxon>
    </lineage>
</organism>
<comment type="caution">
    <text evidence="2">The sequence shown here is derived from an EMBL/GenBank/DDBJ whole genome shotgun (WGS) entry which is preliminary data.</text>
</comment>
<dbReference type="AlphaFoldDB" id="A0A0R2GZV5"/>
<proteinExistence type="predicted"/>
<evidence type="ECO:0000313" key="2">
    <source>
        <dbReference type="EMBL" id="KRN43829.1"/>
    </source>
</evidence>
<name>A0A0R2GZV5_9FIRM</name>
<keyword evidence="1" id="KW-1133">Transmembrane helix</keyword>
<dbReference type="EMBL" id="JQBL01000110">
    <property type="protein sequence ID" value="KRN43829.1"/>
    <property type="molecule type" value="Genomic_DNA"/>
</dbReference>
<reference evidence="2 3" key="1">
    <citation type="journal article" date="2015" name="Genome Announc.">
        <title>Expanding the biotechnology potential of lactobacilli through comparative genomics of 213 strains and associated genera.</title>
        <authorList>
            <person name="Sun Z."/>
            <person name="Harris H.M."/>
            <person name="McCann A."/>
            <person name="Guo C."/>
            <person name="Argimon S."/>
            <person name="Zhang W."/>
            <person name="Yang X."/>
            <person name="Jeffery I.B."/>
            <person name="Cooney J.C."/>
            <person name="Kagawa T.F."/>
            <person name="Liu W."/>
            <person name="Song Y."/>
            <person name="Salvetti E."/>
            <person name="Wrobel A."/>
            <person name="Rasinkangas P."/>
            <person name="Parkhill J."/>
            <person name="Rea M.C."/>
            <person name="O'Sullivan O."/>
            <person name="Ritari J."/>
            <person name="Douillard F.P."/>
            <person name="Paul Ross R."/>
            <person name="Yang R."/>
            <person name="Briner A.E."/>
            <person name="Felis G.E."/>
            <person name="de Vos W.M."/>
            <person name="Barrangou R."/>
            <person name="Klaenhammer T.R."/>
            <person name="Caufield P.W."/>
            <person name="Cui Y."/>
            <person name="Zhang H."/>
            <person name="O'Toole P.W."/>
        </authorList>
    </citation>
    <scope>NUCLEOTIDE SEQUENCE [LARGE SCALE GENOMIC DNA]</scope>
    <source>
        <strain evidence="2 3">DSM 20405</strain>
    </source>
</reference>
<evidence type="ECO:0000256" key="1">
    <source>
        <dbReference type="SAM" id="Phobius"/>
    </source>
</evidence>
<keyword evidence="1" id="KW-0812">Transmembrane</keyword>
<keyword evidence="3" id="KW-1185">Reference proteome</keyword>
<evidence type="ECO:0000313" key="3">
    <source>
        <dbReference type="Proteomes" id="UP000051841"/>
    </source>
</evidence>
<keyword evidence="1" id="KW-0472">Membrane</keyword>
<sequence>MEVNVYKNPTCFSRWSVSGNEKDGFEITNTKKQVTGIEEENSIIVTENETPSIVNEIEKTKVSKNVVETGDQTRVLMILILFIVSAGLLVFVLRKIKK</sequence>
<accession>A0A0R2GZV5</accession>
<dbReference type="PATRIC" id="fig|1410657.5.peg.326"/>
<protein>
    <recommendedName>
        <fullName evidence="4">Gram-positive cocci surface proteins LPxTG domain-containing protein</fullName>
    </recommendedName>
</protein>
<gene>
    <name evidence="2" type="ORF">IV49_GL000312</name>
</gene>
<feature type="transmembrane region" description="Helical" evidence="1">
    <location>
        <begin position="75"/>
        <end position="93"/>
    </location>
</feature>
<evidence type="ECO:0008006" key="4">
    <source>
        <dbReference type="Google" id="ProtNLM"/>
    </source>
</evidence>
<dbReference type="Proteomes" id="UP000051841">
    <property type="component" value="Unassembled WGS sequence"/>
</dbReference>